<reference evidence="2" key="1">
    <citation type="journal article" date="2019" name="Int. J. Syst. Evol. Microbiol.">
        <title>The Global Catalogue of Microorganisms (GCM) 10K type strain sequencing project: providing services to taxonomists for standard genome sequencing and annotation.</title>
        <authorList>
            <consortium name="The Broad Institute Genomics Platform"/>
            <consortium name="The Broad Institute Genome Sequencing Center for Infectious Disease"/>
            <person name="Wu L."/>
            <person name="Ma J."/>
        </authorList>
    </citation>
    <scope>NUCLEOTIDE SEQUENCE [LARGE SCALE GENOMIC DNA]</scope>
    <source>
        <strain evidence="2">CGMCC 4.7152</strain>
    </source>
</reference>
<dbReference type="RefSeq" id="WP_380112411.1">
    <property type="nucleotide sequence ID" value="NZ_JBHSIU010000001.1"/>
</dbReference>
<keyword evidence="2" id="KW-1185">Reference proteome</keyword>
<evidence type="ECO:0000313" key="2">
    <source>
        <dbReference type="Proteomes" id="UP001595912"/>
    </source>
</evidence>
<accession>A0ABV9VKZ3</accession>
<dbReference type="EMBL" id="JBHSIU010000001">
    <property type="protein sequence ID" value="MFC4996215.1"/>
    <property type="molecule type" value="Genomic_DNA"/>
</dbReference>
<evidence type="ECO:0000313" key="1">
    <source>
        <dbReference type="EMBL" id="MFC4996215.1"/>
    </source>
</evidence>
<gene>
    <name evidence="1" type="ORF">ACFPIJ_00025</name>
</gene>
<name>A0ABV9VKZ3_9ACTN</name>
<organism evidence="1 2">
    <name type="scientific">Dactylosporangium cerinum</name>
    <dbReference type="NCBI Taxonomy" id="1434730"/>
    <lineage>
        <taxon>Bacteria</taxon>
        <taxon>Bacillati</taxon>
        <taxon>Actinomycetota</taxon>
        <taxon>Actinomycetes</taxon>
        <taxon>Micromonosporales</taxon>
        <taxon>Micromonosporaceae</taxon>
        <taxon>Dactylosporangium</taxon>
    </lineage>
</organism>
<dbReference type="Proteomes" id="UP001595912">
    <property type="component" value="Unassembled WGS sequence"/>
</dbReference>
<comment type="caution">
    <text evidence="1">The sequence shown here is derived from an EMBL/GenBank/DDBJ whole genome shotgun (WGS) entry which is preliminary data.</text>
</comment>
<protein>
    <submittedName>
        <fullName evidence="1">Uncharacterized protein</fullName>
    </submittedName>
</protein>
<proteinExistence type="predicted"/>
<sequence>MRGWRRARLLSGVSMDHALDRTLVVWAATSPDSGRVTPARPGSTWVGAVIAIDKPIHRRRVLGGTINEYRRAA</sequence>